<dbReference type="AlphaFoldDB" id="A0A2P6N527"/>
<reference evidence="1 2" key="1">
    <citation type="journal article" date="2018" name="Genome Biol. Evol.">
        <title>Multiple Roots of Fruiting Body Formation in Amoebozoa.</title>
        <authorList>
            <person name="Hillmann F."/>
            <person name="Forbes G."/>
            <person name="Novohradska S."/>
            <person name="Ferling I."/>
            <person name="Riege K."/>
            <person name="Groth M."/>
            <person name="Westermann M."/>
            <person name="Marz M."/>
            <person name="Spaller T."/>
            <person name="Winckler T."/>
            <person name="Schaap P."/>
            <person name="Glockner G."/>
        </authorList>
    </citation>
    <scope>NUCLEOTIDE SEQUENCE [LARGE SCALE GENOMIC DNA]</scope>
    <source>
        <strain evidence="1 2">Jena</strain>
    </source>
</reference>
<evidence type="ECO:0000313" key="1">
    <source>
        <dbReference type="EMBL" id="PRP79056.1"/>
    </source>
</evidence>
<evidence type="ECO:0000313" key="2">
    <source>
        <dbReference type="Proteomes" id="UP000241769"/>
    </source>
</evidence>
<organism evidence="1 2">
    <name type="scientific">Planoprotostelium fungivorum</name>
    <dbReference type="NCBI Taxonomy" id="1890364"/>
    <lineage>
        <taxon>Eukaryota</taxon>
        <taxon>Amoebozoa</taxon>
        <taxon>Evosea</taxon>
        <taxon>Variosea</taxon>
        <taxon>Cavosteliida</taxon>
        <taxon>Cavosteliaceae</taxon>
        <taxon>Planoprotostelium</taxon>
    </lineage>
</organism>
<dbReference type="Proteomes" id="UP000241769">
    <property type="component" value="Unassembled WGS sequence"/>
</dbReference>
<dbReference type="EMBL" id="MDYQ01000199">
    <property type="protein sequence ID" value="PRP79056.1"/>
    <property type="molecule type" value="Genomic_DNA"/>
</dbReference>
<name>A0A2P6N527_9EUKA</name>
<gene>
    <name evidence="1" type="ORF">PROFUN_13134</name>
</gene>
<proteinExistence type="predicted"/>
<keyword evidence="2" id="KW-1185">Reference proteome</keyword>
<protein>
    <submittedName>
        <fullName evidence="1">Uncharacterized protein</fullName>
    </submittedName>
</protein>
<accession>A0A2P6N527</accession>
<dbReference type="InParanoid" id="A0A2P6N527"/>
<comment type="caution">
    <text evidence="1">The sequence shown here is derived from an EMBL/GenBank/DDBJ whole genome shotgun (WGS) entry which is preliminary data.</text>
</comment>
<sequence>MYSRERSKNSRELGRNPLFALRARRFALTRQYIRVAFTASRSLEDAENGTTDYGNRFIYKGLLESMRECLSISLNYIRSNFQTLRIQDLPSLATVLSCRLHQQDLLGSQSSKVTSSKERCSTVRIYRIKSSKDTQSELS</sequence>